<comment type="caution">
    <text evidence="3">The sequence shown here is derived from an EMBL/GenBank/DDBJ whole genome shotgun (WGS) entry which is preliminary data.</text>
</comment>
<accession>A0A4S8Q0F3</accession>
<organism evidence="3 4">
    <name type="scientific">Rhizobium rosettiformans W3</name>
    <dbReference type="NCBI Taxonomy" id="538378"/>
    <lineage>
        <taxon>Bacteria</taxon>
        <taxon>Pseudomonadati</taxon>
        <taxon>Pseudomonadota</taxon>
        <taxon>Alphaproteobacteria</taxon>
        <taxon>Hyphomicrobiales</taxon>
        <taxon>Rhizobiaceae</taxon>
        <taxon>Rhizobium/Agrobacterium group</taxon>
        <taxon>Rhizobium</taxon>
    </lineage>
</organism>
<dbReference type="AlphaFoldDB" id="A0A4S8Q0F3"/>
<gene>
    <name evidence="3" type="ORF">FAA86_10965</name>
</gene>
<dbReference type="GO" id="GO:0009425">
    <property type="term" value="C:bacterial-type flagellum basal body"/>
    <property type="evidence" value="ECO:0007669"/>
    <property type="project" value="UniProtKB-SubCell"/>
</dbReference>
<evidence type="ECO:0000256" key="1">
    <source>
        <dbReference type="ARBA" id="ARBA00004117"/>
    </source>
</evidence>
<feature type="domain" description="Flagellar basal body rod protein N-terminal" evidence="2">
    <location>
        <begin position="8"/>
        <end position="34"/>
    </location>
</feature>
<keyword evidence="3" id="KW-0966">Cell projection</keyword>
<proteinExistence type="predicted"/>
<sequence>MSLSAMMSVSLSGMQALQTRLAASANNVANAMTPAYDRLETSFASTEPSGVTASVAPSGDETYADTSNVDLASEMLSAAESEIGFKANASVWETGAEIWDVLMSIKRD</sequence>
<dbReference type="Pfam" id="PF00460">
    <property type="entry name" value="Flg_bb_rod"/>
    <property type="match status" value="1"/>
</dbReference>
<comment type="subcellular location">
    <subcellularLocation>
        <location evidence="1">Bacterial flagellum basal body</location>
    </subcellularLocation>
</comment>
<dbReference type="InterPro" id="IPR001444">
    <property type="entry name" value="Flag_bb_rod_N"/>
</dbReference>
<evidence type="ECO:0000313" key="3">
    <source>
        <dbReference type="EMBL" id="THV35852.1"/>
    </source>
</evidence>
<reference evidence="3 4" key="1">
    <citation type="submission" date="2019-04" db="EMBL/GenBank/DDBJ databases">
        <title>genome sequence of strain W3.</title>
        <authorList>
            <person name="Gao J."/>
            <person name="Sun J."/>
        </authorList>
    </citation>
    <scope>NUCLEOTIDE SEQUENCE [LARGE SCALE GENOMIC DNA]</scope>
    <source>
        <strain evidence="3 4">W3</strain>
    </source>
</reference>
<name>A0A4S8Q0F3_9HYPH</name>
<protein>
    <submittedName>
        <fullName evidence="3">Flagellar basal body rod protein</fullName>
    </submittedName>
</protein>
<keyword evidence="3" id="KW-0969">Cilium</keyword>
<dbReference type="RefSeq" id="WP_136540523.1">
    <property type="nucleotide sequence ID" value="NZ_STGU01000005.1"/>
</dbReference>
<dbReference type="EMBL" id="STGU01000005">
    <property type="protein sequence ID" value="THV35852.1"/>
    <property type="molecule type" value="Genomic_DNA"/>
</dbReference>
<keyword evidence="3" id="KW-0282">Flagellum</keyword>
<evidence type="ECO:0000313" key="4">
    <source>
        <dbReference type="Proteomes" id="UP000307378"/>
    </source>
</evidence>
<dbReference type="Proteomes" id="UP000307378">
    <property type="component" value="Unassembled WGS sequence"/>
</dbReference>
<evidence type="ECO:0000259" key="2">
    <source>
        <dbReference type="Pfam" id="PF00460"/>
    </source>
</evidence>